<evidence type="ECO:0000259" key="8">
    <source>
        <dbReference type="PROSITE" id="PS50090"/>
    </source>
</evidence>
<dbReference type="Proteomes" id="UP000011116">
    <property type="component" value="Chromosome 3H"/>
</dbReference>
<reference evidence="11" key="1">
    <citation type="journal article" date="2012" name="Nature">
        <title>A physical, genetic and functional sequence assembly of the barley genome.</title>
        <authorList>
            <consortium name="The International Barley Genome Sequencing Consortium"/>
            <person name="Mayer K.F."/>
            <person name="Waugh R."/>
            <person name="Brown J.W."/>
            <person name="Schulman A."/>
            <person name="Langridge P."/>
            <person name="Platzer M."/>
            <person name="Fincher G.B."/>
            <person name="Muehlbauer G.J."/>
            <person name="Sato K."/>
            <person name="Close T.J."/>
            <person name="Wise R.P."/>
            <person name="Stein N."/>
        </authorList>
    </citation>
    <scope>NUCLEOTIDE SEQUENCE [LARGE SCALE GENOMIC DNA]</scope>
    <source>
        <strain evidence="11">cv. Morex</strain>
    </source>
</reference>
<protein>
    <submittedName>
        <fullName evidence="10">Uncharacterized protein</fullName>
    </submittedName>
</protein>
<dbReference type="PANTHER" id="PTHR47994:SF5">
    <property type="entry name" value="F14D16.11-RELATED"/>
    <property type="match status" value="1"/>
</dbReference>
<dbReference type="InterPro" id="IPR001005">
    <property type="entry name" value="SANT/Myb"/>
</dbReference>
<evidence type="ECO:0000256" key="3">
    <source>
        <dbReference type="ARBA" id="ARBA00023015"/>
    </source>
</evidence>
<evidence type="ECO:0000313" key="11">
    <source>
        <dbReference type="Proteomes" id="UP000011116"/>
    </source>
</evidence>
<evidence type="ECO:0000256" key="6">
    <source>
        <dbReference type="ARBA" id="ARBA00023242"/>
    </source>
</evidence>
<dbReference type="InterPro" id="IPR009057">
    <property type="entry name" value="Homeodomain-like_sf"/>
</dbReference>
<dbReference type="InterPro" id="IPR015495">
    <property type="entry name" value="Myb_TF_plants"/>
</dbReference>
<feature type="compositionally biased region" description="Low complexity" evidence="7">
    <location>
        <begin position="151"/>
        <end position="165"/>
    </location>
</feature>
<reference evidence="10" key="3">
    <citation type="submission" date="2022-01" db="UniProtKB">
        <authorList>
            <consortium name="EnsemblPlants"/>
        </authorList>
    </citation>
    <scope>IDENTIFICATION</scope>
    <source>
        <strain evidence="10">subsp. vulgare</strain>
    </source>
</reference>
<keyword evidence="6" id="KW-0539">Nucleus</keyword>
<evidence type="ECO:0000259" key="9">
    <source>
        <dbReference type="PROSITE" id="PS51294"/>
    </source>
</evidence>
<sequence>MARRKPPAQHGGARSEDGQAQTTTAPPPLKRGPWTAEEDEVLARFVAREGEGRWRTLPRRAGLLRCGKSCRLRWMNYLRPDIKRGPIAEDEEDLILRLHRVLGNRWSLIAGRLPGRTDNEIKNYWNSHLSKKLIAQGLDPRTHMPLAAAPGKTAAAPGKTTATPAVVPPQPPPMPVLPTSSAAATGCDSPADGGNDDLAATMSLDTDGFEGFGDQLLADYAASRGGFEDVMGCPMVDDDTFTSFLDSLMNDRQLAADRKDVMNDQGGAS</sequence>
<dbReference type="GeneID" id="123440133"/>
<feature type="region of interest" description="Disordered" evidence="7">
    <location>
        <begin position="151"/>
        <end position="171"/>
    </location>
</feature>
<dbReference type="OrthoDB" id="2143914at2759"/>
<dbReference type="GO" id="GO:0030154">
    <property type="term" value="P:cell differentiation"/>
    <property type="evidence" value="ECO:0000318"/>
    <property type="project" value="GO_Central"/>
</dbReference>
<dbReference type="Gramene" id="HORVU.MOREX.r3.3HG0282680.1">
    <property type="protein sequence ID" value="HORVU.MOREX.r3.3HG0282680.1"/>
    <property type="gene ID" value="HORVU.MOREX.r3.3HG0282680"/>
</dbReference>
<dbReference type="PROSITE" id="PS50090">
    <property type="entry name" value="MYB_LIKE"/>
    <property type="match status" value="2"/>
</dbReference>
<dbReference type="SMR" id="A0A8I7BA73"/>
<dbReference type="CDD" id="cd00167">
    <property type="entry name" value="SANT"/>
    <property type="match status" value="2"/>
</dbReference>
<evidence type="ECO:0000256" key="1">
    <source>
        <dbReference type="ARBA" id="ARBA00004123"/>
    </source>
</evidence>
<feature type="domain" description="Myb-like" evidence="8">
    <location>
        <begin position="26"/>
        <end position="78"/>
    </location>
</feature>
<dbReference type="GO" id="GO:0005634">
    <property type="term" value="C:nucleus"/>
    <property type="evidence" value="ECO:0000318"/>
    <property type="project" value="GO_Central"/>
</dbReference>
<organism evidence="10 11">
    <name type="scientific">Hordeum vulgare subsp. vulgare</name>
    <name type="common">Domesticated barley</name>
    <dbReference type="NCBI Taxonomy" id="112509"/>
    <lineage>
        <taxon>Eukaryota</taxon>
        <taxon>Viridiplantae</taxon>
        <taxon>Streptophyta</taxon>
        <taxon>Embryophyta</taxon>
        <taxon>Tracheophyta</taxon>
        <taxon>Spermatophyta</taxon>
        <taxon>Magnoliopsida</taxon>
        <taxon>Liliopsida</taxon>
        <taxon>Poales</taxon>
        <taxon>Poaceae</taxon>
        <taxon>BOP clade</taxon>
        <taxon>Pooideae</taxon>
        <taxon>Triticodae</taxon>
        <taxon>Triticeae</taxon>
        <taxon>Hordeinae</taxon>
        <taxon>Hordeum</taxon>
    </lineage>
</organism>
<keyword evidence="11" id="KW-1185">Reference proteome</keyword>
<feature type="domain" description="Myb-like" evidence="8">
    <location>
        <begin position="79"/>
        <end position="129"/>
    </location>
</feature>
<dbReference type="EnsemblPlants" id="HORVU.MOREX.r3.3HG0282680.1">
    <property type="protein sequence ID" value="HORVU.MOREX.r3.3HG0282680.1"/>
    <property type="gene ID" value="HORVU.MOREX.r3.3HG0282680"/>
</dbReference>
<keyword evidence="5" id="KW-0804">Transcription</keyword>
<dbReference type="FunFam" id="1.10.10.60:FF:000121">
    <property type="entry name" value="Myb transcription factor"/>
    <property type="match status" value="1"/>
</dbReference>
<dbReference type="PANTHER" id="PTHR47994">
    <property type="entry name" value="F14D16.11-RELATED"/>
    <property type="match status" value="1"/>
</dbReference>
<dbReference type="FunFam" id="1.10.10.60:FF:000254">
    <property type="entry name" value="transcription repressor MYB5-like"/>
    <property type="match status" value="1"/>
</dbReference>
<reference evidence="10" key="2">
    <citation type="submission" date="2020-10" db="EMBL/GenBank/DDBJ databases">
        <authorList>
            <person name="Scholz U."/>
            <person name="Mascher M."/>
            <person name="Fiebig A."/>
        </authorList>
    </citation>
    <scope>NUCLEOTIDE SEQUENCE [LARGE SCALE GENOMIC DNA]</scope>
    <source>
        <strain evidence="10">cv. Morex</strain>
    </source>
</reference>
<dbReference type="RefSeq" id="XP_044972642.1">
    <property type="nucleotide sequence ID" value="XM_045116707.1"/>
</dbReference>
<feature type="region of interest" description="Disordered" evidence="7">
    <location>
        <begin position="1"/>
        <end position="36"/>
    </location>
</feature>
<dbReference type="SMART" id="SM00717">
    <property type="entry name" value="SANT"/>
    <property type="match status" value="2"/>
</dbReference>
<keyword evidence="2" id="KW-0677">Repeat</keyword>
<keyword evidence="3" id="KW-0805">Transcription regulation</keyword>
<dbReference type="PROSITE" id="PS51294">
    <property type="entry name" value="HTH_MYB"/>
    <property type="match status" value="2"/>
</dbReference>
<proteinExistence type="predicted"/>
<evidence type="ECO:0000256" key="7">
    <source>
        <dbReference type="SAM" id="MobiDB-lite"/>
    </source>
</evidence>
<dbReference type="AlphaFoldDB" id="A0A8I7BA73"/>
<dbReference type="Gramene" id="HORVU.MOREX.r2.3HG0234350.1">
    <property type="protein sequence ID" value="HORVU.MOREX.r2.3HG0234350.1"/>
    <property type="gene ID" value="HORVU.MOREX.r2.3HG0234350"/>
</dbReference>
<dbReference type="KEGG" id="hvg:123440133"/>
<feature type="domain" description="HTH myb-type" evidence="9">
    <location>
        <begin position="27"/>
        <end position="78"/>
    </location>
</feature>
<dbReference type="GO" id="GO:0000976">
    <property type="term" value="F:transcription cis-regulatory region binding"/>
    <property type="evidence" value="ECO:0000318"/>
    <property type="project" value="GO_Central"/>
</dbReference>
<keyword evidence="4" id="KW-0238">DNA-binding</keyword>
<gene>
    <name evidence="10" type="primary">LOC123440133</name>
</gene>
<dbReference type="Gene3D" id="1.10.10.60">
    <property type="entry name" value="Homeodomain-like"/>
    <property type="match status" value="2"/>
</dbReference>
<name>A0A8I7BA73_HORVV</name>
<dbReference type="GO" id="GO:0006355">
    <property type="term" value="P:regulation of DNA-templated transcription"/>
    <property type="evidence" value="ECO:0000318"/>
    <property type="project" value="GO_Central"/>
</dbReference>
<evidence type="ECO:0000256" key="4">
    <source>
        <dbReference type="ARBA" id="ARBA00023125"/>
    </source>
</evidence>
<evidence type="ECO:0000313" key="10">
    <source>
        <dbReference type="EnsemblPlants" id="HORVU.MOREX.r3.3HG0282680.1"/>
    </source>
</evidence>
<dbReference type="SUPFAM" id="SSF46689">
    <property type="entry name" value="Homeodomain-like"/>
    <property type="match status" value="1"/>
</dbReference>
<accession>A0A8I7BA73</accession>
<feature type="domain" description="HTH myb-type" evidence="9">
    <location>
        <begin position="79"/>
        <end position="133"/>
    </location>
</feature>
<dbReference type="InterPro" id="IPR017930">
    <property type="entry name" value="Myb_dom"/>
</dbReference>
<evidence type="ECO:0000256" key="2">
    <source>
        <dbReference type="ARBA" id="ARBA00022737"/>
    </source>
</evidence>
<comment type="subcellular location">
    <subcellularLocation>
        <location evidence="1">Nucleus</location>
    </subcellularLocation>
</comment>
<evidence type="ECO:0000256" key="5">
    <source>
        <dbReference type="ARBA" id="ARBA00023163"/>
    </source>
</evidence>
<dbReference type="Pfam" id="PF00249">
    <property type="entry name" value="Myb_DNA-binding"/>
    <property type="match status" value="2"/>
</dbReference>